<feature type="compositionally biased region" description="Basic and acidic residues" evidence="1">
    <location>
        <begin position="340"/>
        <end position="355"/>
    </location>
</feature>
<accession>A0A8J6CAN4</accession>
<evidence type="ECO:0000259" key="2">
    <source>
        <dbReference type="Pfam" id="PF13474"/>
    </source>
</evidence>
<feature type="region of interest" description="Disordered" evidence="1">
    <location>
        <begin position="340"/>
        <end position="368"/>
    </location>
</feature>
<comment type="caution">
    <text evidence="3">The sequence shown here is derived from an EMBL/GenBank/DDBJ whole genome shotgun (WGS) entry which is preliminary data.</text>
</comment>
<evidence type="ECO:0000313" key="3">
    <source>
        <dbReference type="EMBL" id="KAG8460658.1"/>
    </source>
</evidence>
<dbReference type="InterPro" id="IPR037401">
    <property type="entry name" value="SnoaL-like"/>
</dbReference>
<dbReference type="Gene3D" id="3.10.450.50">
    <property type="match status" value="1"/>
</dbReference>
<dbReference type="AlphaFoldDB" id="A0A8J6CAN4"/>
<feature type="compositionally biased region" description="Acidic residues" evidence="1">
    <location>
        <begin position="356"/>
        <end position="368"/>
    </location>
</feature>
<evidence type="ECO:0000313" key="4">
    <source>
        <dbReference type="Proteomes" id="UP000751190"/>
    </source>
</evidence>
<dbReference type="OrthoDB" id="2335338at2759"/>
<dbReference type="InterPro" id="IPR032710">
    <property type="entry name" value="NTF2-like_dom_sf"/>
</dbReference>
<dbReference type="EMBL" id="JAGTXO010000031">
    <property type="protein sequence ID" value="KAG8460658.1"/>
    <property type="molecule type" value="Genomic_DNA"/>
</dbReference>
<dbReference type="PANTHER" id="PTHR34957:SF1">
    <property type="entry name" value="NUCLEAR TRANSPORT FACTOR 2 (NTF2) FAMILY PROTEIN"/>
    <property type="match status" value="1"/>
</dbReference>
<evidence type="ECO:0000256" key="1">
    <source>
        <dbReference type="SAM" id="MobiDB-lite"/>
    </source>
</evidence>
<keyword evidence="4" id="KW-1185">Reference proteome</keyword>
<dbReference type="PANTHER" id="PTHR34957">
    <property type="entry name" value="NUCLEAR TRANSPORT FACTOR 2 (NTF2) FAMILY PROTEIN"/>
    <property type="match status" value="1"/>
</dbReference>
<proteinExistence type="predicted"/>
<organism evidence="3 4">
    <name type="scientific">Diacronema lutheri</name>
    <name type="common">Unicellular marine alga</name>
    <name type="synonym">Monochrysis lutheri</name>
    <dbReference type="NCBI Taxonomy" id="2081491"/>
    <lineage>
        <taxon>Eukaryota</taxon>
        <taxon>Haptista</taxon>
        <taxon>Haptophyta</taxon>
        <taxon>Pavlovophyceae</taxon>
        <taxon>Pavlovales</taxon>
        <taxon>Pavlovaceae</taxon>
        <taxon>Diacronema</taxon>
    </lineage>
</organism>
<gene>
    <name evidence="3" type="ORF">KFE25_011433</name>
</gene>
<dbReference type="Proteomes" id="UP000751190">
    <property type="component" value="Unassembled WGS sequence"/>
</dbReference>
<dbReference type="Pfam" id="PF13474">
    <property type="entry name" value="SnoaL_3"/>
    <property type="match status" value="1"/>
</dbReference>
<feature type="domain" description="SnoaL-like" evidence="2">
    <location>
        <begin position="61"/>
        <end position="175"/>
    </location>
</feature>
<protein>
    <recommendedName>
        <fullName evidence="2">SnoaL-like domain-containing protein</fullName>
    </recommendedName>
</protein>
<sequence>MVLRARAVRMGADGSSDPDRFLNELEEALKHAVDLEQFDEAAKARQRLQDFMLERGDVNGVLNCNRDFYEAFSSGSVERMGKVWYSDDHVQCVHAGHKALRGYERIMSAFTAQFRTVRSLTVTAEDVRVTVRGTLAWVLCTQHMRHAPTGSHRALMATNIFRCAAGRWYLVHHHAGYVKGGPALGGALGGGFGALGDGESNGLGSGIRIIDASTMGGGGSLDDITGLIGRVMDGSSSGTHILSSQSGDEGILITDDETAAEELCRATLQYVCTLGRERALTGRQKRVLVTDVIEHDGEESPAYIVRAFKLLCLSKNGELVSDSFARDEFLVQCKLEARRLAASQERPRTASSRDEADVDDDMSDALLD</sequence>
<name>A0A8J6CAN4_DIALT</name>
<reference evidence="3" key="1">
    <citation type="submission" date="2021-05" db="EMBL/GenBank/DDBJ databases">
        <title>The genome of the haptophyte Pavlova lutheri (Diacronema luteri, Pavlovales) - a model for lipid biosynthesis in eukaryotic algae.</title>
        <authorList>
            <person name="Hulatt C.J."/>
            <person name="Posewitz M.C."/>
        </authorList>
    </citation>
    <scope>NUCLEOTIDE SEQUENCE</scope>
    <source>
        <strain evidence="3">NIVA-4/92</strain>
    </source>
</reference>
<dbReference type="SUPFAM" id="SSF54427">
    <property type="entry name" value="NTF2-like"/>
    <property type="match status" value="1"/>
</dbReference>